<evidence type="ECO:0000313" key="2">
    <source>
        <dbReference type="Proteomes" id="UP000321832"/>
    </source>
</evidence>
<proteinExistence type="predicted"/>
<evidence type="ECO:0000313" key="1">
    <source>
        <dbReference type="EMBL" id="TXC67203.1"/>
    </source>
</evidence>
<gene>
    <name evidence="1" type="ORF">FSC37_20270</name>
</gene>
<protein>
    <submittedName>
        <fullName evidence="1">Uncharacterized protein</fullName>
    </submittedName>
</protein>
<name>A0A5C6U2H4_9BURK</name>
<dbReference type="AlphaFoldDB" id="A0A5C6U2H4"/>
<keyword evidence="2" id="KW-1185">Reference proteome</keyword>
<accession>A0A5C6U2H4</accession>
<organism evidence="1 2">
    <name type="scientific">Piscinibacter aquaticus</name>
    <dbReference type="NCBI Taxonomy" id="392597"/>
    <lineage>
        <taxon>Bacteria</taxon>
        <taxon>Pseudomonadati</taxon>
        <taxon>Pseudomonadota</taxon>
        <taxon>Betaproteobacteria</taxon>
        <taxon>Burkholderiales</taxon>
        <taxon>Sphaerotilaceae</taxon>
        <taxon>Piscinibacter</taxon>
    </lineage>
</organism>
<dbReference type="Proteomes" id="UP000321832">
    <property type="component" value="Unassembled WGS sequence"/>
</dbReference>
<dbReference type="EMBL" id="VOPW01000001">
    <property type="protein sequence ID" value="TXC67203.1"/>
    <property type="molecule type" value="Genomic_DNA"/>
</dbReference>
<comment type="caution">
    <text evidence="1">The sequence shown here is derived from an EMBL/GenBank/DDBJ whole genome shotgun (WGS) entry which is preliminary data.</text>
</comment>
<reference evidence="1 2" key="1">
    <citation type="submission" date="2019-08" db="EMBL/GenBank/DDBJ databases">
        <authorList>
            <person name="Khan S.A."/>
            <person name="Jeon C.O."/>
            <person name="Jeong S.E."/>
        </authorList>
    </citation>
    <scope>NUCLEOTIDE SEQUENCE [LARGE SCALE GENOMIC DNA]</scope>
    <source>
        <strain evidence="2">IMCC1728</strain>
    </source>
</reference>
<sequence>MAVDNAMRVIGQWLTSICCRWLGVTCTSSTLRPRSAGRAAAAAATCARGGWAASCGCRRRHRPASRPWRRLDGCRSYGACGVMPWWA</sequence>